<dbReference type="Pfam" id="PF03446">
    <property type="entry name" value="NAD_binding_2"/>
    <property type="match status" value="1"/>
</dbReference>
<comment type="caution">
    <text evidence="2">The sequence shown here is derived from an EMBL/GenBank/DDBJ whole genome shotgun (WGS) entry which is preliminary data.</text>
</comment>
<dbReference type="RefSeq" id="WP_275649788.1">
    <property type="nucleotide sequence ID" value="NZ_JARFVA010000003.1"/>
</dbReference>
<evidence type="ECO:0000259" key="1">
    <source>
        <dbReference type="Pfam" id="PF03446"/>
    </source>
</evidence>
<dbReference type="SUPFAM" id="SSF51735">
    <property type="entry name" value="NAD(P)-binding Rossmann-fold domains"/>
    <property type="match status" value="1"/>
</dbReference>
<dbReference type="Gene3D" id="3.40.50.720">
    <property type="entry name" value="NAD(P)-binding Rossmann-like Domain"/>
    <property type="match status" value="1"/>
</dbReference>
<accession>A0ABT5XPV5</accession>
<dbReference type="InterPro" id="IPR051783">
    <property type="entry name" value="NAD(P)-dependent_oxidoreduct"/>
</dbReference>
<reference evidence="2 3" key="1">
    <citation type="submission" date="2023-03" db="EMBL/GenBank/DDBJ databases">
        <title>Muricauda XX sp. nov. and Muricauda XXX sp. nov., two novel species isolated from Okinawa Trough.</title>
        <authorList>
            <person name="Cao W."/>
            <person name="Deng X."/>
        </authorList>
    </citation>
    <scope>NUCLEOTIDE SEQUENCE [LARGE SCALE GENOMIC DNA]</scope>
    <source>
        <strain evidence="2 3">81s02</strain>
    </source>
</reference>
<evidence type="ECO:0000313" key="3">
    <source>
        <dbReference type="Proteomes" id="UP001217083"/>
    </source>
</evidence>
<dbReference type="PANTHER" id="PTHR48079:SF6">
    <property type="entry name" value="NAD(P)-BINDING DOMAIN-CONTAINING PROTEIN-RELATED"/>
    <property type="match status" value="1"/>
</dbReference>
<protein>
    <submittedName>
        <fullName evidence="2">SDR family NAD(P)-dependent oxidoreductase</fullName>
    </submittedName>
</protein>
<organism evidence="2 3">
    <name type="scientific">Flagellimonas okinawensis</name>
    <dbReference type="NCBI Taxonomy" id="3031324"/>
    <lineage>
        <taxon>Bacteria</taxon>
        <taxon>Pseudomonadati</taxon>
        <taxon>Bacteroidota</taxon>
        <taxon>Flavobacteriia</taxon>
        <taxon>Flavobacteriales</taxon>
        <taxon>Flavobacteriaceae</taxon>
        <taxon>Flagellimonas</taxon>
    </lineage>
</organism>
<dbReference type="EMBL" id="JARFVA010000003">
    <property type="protein sequence ID" value="MDF0707832.1"/>
    <property type="molecule type" value="Genomic_DNA"/>
</dbReference>
<gene>
    <name evidence="2" type="ORF">PY091_11440</name>
</gene>
<evidence type="ECO:0000313" key="2">
    <source>
        <dbReference type="EMBL" id="MDF0707832.1"/>
    </source>
</evidence>
<keyword evidence="3" id="KW-1185">Reference proteome</keyword>
<proteinExistence type="predicted"/>
<dbReference type="InterPro" id="IPR006115">
    <property type="entry name" value="6PGDH_NADP-bd"/>
</dbReference>
<dbReference type="PANTHER" id="PTHR48079">
    <property type="entry name" value="PROTEIN YEEZ"/>
    <property type="match status" value="1"/>
</dbReference>
<dbReference type="InterPro" id="IPR036291">
    <property type="entry name" value="NAD(P)-bd_dom_sf"/>
</dbReference>
<feature type="domain" description="6-phosphogluconate dehydrogenase NADP-binding" evidence="1">
    <location>
        <begin position="4"/>
        <end position="101"/>
    </location>
</feature>
<dbReference type="Proteomes" id="UP001217083">
    <property type="component" value="Unassembled WGS sequence"/>
</dbReference>
<name>A0ABT5XPV5_9FLAO</name>
<sequence length="269" mass="30101">MSNKIGVLGCGWLGLPLAVKLIEKGYLVKGTTTTDDKVEVLKTEEIVPYKVKLSENGIQGDITGFLEQIGTLIIDVPPKLRGEHTESFVEKMKFLLKEIEKSQISHILFVSSTAVYGNAAGKVSEDSPVLPVTESGKQLVESEKLFRENKSFKTTIIRFGGLIGNDRHPVTMLSGRKDLSGGNHPINLIHRKDCIHMIITILENAYWDRIFNGVYPHHPKKQVYYFEEAQKRGLPAPTYKTNRENENGKIVLSLNFEQLGHTLNTTIVS</sequence>